<protein>
    <submittedName>
        <fullName evidence="2">Putative phage tail fiber protein</fullName>
    </submittedName>
</protein>
<dbReference type="Proteomes" id="UP000002010">
    <property type="component" value="Chromosome"/>
</dbReference>
<name>C1D6M6_LARHH</name>
<dbReference type="HOGENOM" id="CLU_993195_0_0_4"/>
<evidence type="ECO:0000313" key="3">
    <source>
        <dbReference type="Proteomes" id="UP000002010"/>
    </source>
</evidence>
<feature type="domain" description="DUF4376" evidence="1">
    <location>
        <begin position="169"/>
        <end position="261"/>
    </location>
</feature>
<proteinExistence type="predicted"/>
<evidence type="ECO:0000259" key="1">
    <source>
        <dbReference type="Pfam" id="PF14301"/>
    </source>
</evidence>
<dbReference type="GeneID" id="75111170"/>
<dbReference type="InterPro" id="IPR025484">
    <property type="entry name" value="DUF4376"/>
</dbReference>
<dbReference type="Pfam" id="PF14301">
    <property type="entry name" value="DUF4376"/>
    <property type="match status" value="1"/>
</dbReference>
<gene>
    <name evidence="2" type="ordered locus">LHK_01141</name>
</gene>
<evidence type="ECO:0000313" key="2">
    <source>
        <dbReference type="EMBL" id="ACO74133.1"/>
    </source>
</evidence>
<keyword evidence="3" id="KW-1185">Reference proteome</keyword>
<organism evidence="2 3">
    <name type="scientific">Laribacter hongkongensis (strain HLHK9)</name>
    <dbReference type="NCBI Taxonomy" id="557598"/>
    <lineage>
        <taxon>Bacteria</taxon>
        <taxon>Pseudomonadati</taxon>
        <taxon>Pseudomonadota</taxon>
        <taxon>Betaproteobacteria</taxon>
        <taxon>Neisseriales</taxon>
        <taxon>Aquaspirillaceae</taxon>
        <taxon>Laribacter</taxon>
    </lineage>
</organism>
<dbReference type="STRING" id="557598.LHK_01141"/>
<dbReference type="AlphaFoldDB" id="C1D6M6"/>
<sequence>MNTTTSPAPFRLVCKIDADGLYAGPVPAYLSPLDQTWPLPANSIAIDPPAGELPAHHAWQLNARGDGWTVIPDCRSITAYDTATGQPLPAPGLGECLPANATLHVPPVAGAGQVRHWNAGLEQWQLLPDHRGESYWLADGSHHVINEAGDMPPEGSFTEPPPPTIDQLRLSARDSINIWRDEQERCRLEHAGQVWDTDEAAMTRLDTVLLSGRNPLEIWTSADNTDVPMSFGDMQDLFAAIVERNSGIHARQREMKRQVERMDRAQLEAFRPDWPAPARA</sequence>
<reference evidence="2 3" key="1">
    <citation type="journal article" date="2009" name="PLoS Genet.">
        <title>The complete genome and proteome of Laribacter hongkongensis reveal potential mechanisms for adaptations to different temperatures and habitats.</title>
        <authorList>
            <person name="Woo P.C."/>
            <person name="Lau S.K."/>
            <person name="Tse H."/>
            <person name="Teng J.L."/>
            <person name="Curreem S.O."/>
            <person name="Tsang A.K."/>
            <person name="Fan R.Y."/>
            <person name="Wong G.K."/>
            <person name="Huang Y."/>
            <person name="Loman N.J."/>
            <person name="Snyder L.A."/>
            <person name="Cai J.J."/>
            <person name="Huang J.D."/>
            <person name="Mak W."/>
            <person name="Pallen M.J."/>
            <person name="Lok S."/>
            <person name="Yuen K.Y."/>
        </authorList>
    </citation>
    <scope>NUCLEOTIDE SEQUENCE [LARGE SCALE GENOMIC DNA]</scope>
    <source>
        <strain evidence="2 3">HLHK9</strain>
    </source>
</reference>
<accession>C1D6M6</accession>
<dbReference type="KEGG" id="lhk:LHK_01141"/>
<dbReference type="RefSeq" id="WP_012696623.1">
    <property type="nucleotide sequence ID" value="NC_012559.1"/>
</dbReference>
<dbReference type="EMBL" id="CP001154">
    <property type="protein sequence ID" value="ACO74133.1"/>
    <property type="molecule type" value="Genomic_DNA"/>
</dbReference>